<dbReference type="VEuPathDB" id="MicrosporidiaDB:DI09_68p110"/>
<dbReference type="GeneID" id="25260604"/>
<dbReference type="OrthoDB" id="68090at2759"/>
<dbReference type="AlphaFoldDB" id="A0A098VN74"/>
<dbReference type="RefSeq" id="XP_013236930.1">
    <property type="nucleotide sequence ID" value="XM_013381476.1"/>
</dbReference>
<gene>
    <name evidence="2" type="ORF">DI09_68p110</name>
</gene>
<name>A0A098VN74_9MICR</name>
<evidence type="ECO:0000313" key="3">
    <source>
        <dbReference type="Proteomes" id="UP000029725"/>
    </source>
</evidence>
<sequence>MNSFAATKNGDDSDDDGHQMQAKTGFKKETTLSPIGRADITKPFHNPSNTNAPLEIGRSDWDPFAASQIGSQSSGMLLSGASLHKEASSPRIKGLHPDAVPPGVRFDIIHPAGVEYDGDKDLRQHPFLRVSRRPSSTSGDPDNDELLPPSSQGPKASFGFNLHRGGPSF</sequence>
<dbReference type="HOGENOM" id="CLU_1578898_0_0_1"/>
<comment type="caution">
    <text evidence="2">The sequence shown here is derived from an EMBL/GenBank/DDBJ whole genome shotgun (WGS) entry which is preliminary data.</text>
</comment>
<organism evidence="2 3">
    <name type="scientific">Mitosporidium daphniae</name>
    <dbReference type="NCBI Taxonomy" id="1485682"/>
    <lineage>
        <taxon>Eukaryota</taxon>
        <taxon>Fungi</taxon>
        <taxon>Fungi incertae sedis</taxon>
        <taxon>Microsporidia</taxon>
        <taxon>Mitosporidium</taxon>
    </lineage>
</organism>
<reference evidence="2 3" key="1">
    <citation type="submission" date="2014-04" db="EMBL/GenBank/DDBJ databases">
        <title>A new species of microsporidia sheds light on the evolution of extreme parasitism.</title>
        <authorList>
            <person name="Haag K.L."/>
            <person name="James T.Y."/>
            <person name="Larsson R."/>
            <person name="Schaer T.M."/>
            <person name="Refardt D."/>
            <person name="Pombert J.-F."/>
            <person name="Ebert D."/>
        </authorList>
    </citation>
    <scope>NUCLEOTIDE SEQUENCE [LARGE SCALE GENOMIC DNA]</scope>
    <source>
        <strain evidence="2 3">UGP3</strain>
        <tissue evidence="2">Spores</tissue>
    </source>
</reference>
<dbReference type="EMBL" id="JMKJ01000577">
    <property type="protein sequence ID" value="KGG50503.1"/>
    <property type="molecule type" value="Genomic_DNA"/>
</dbReference>
<keyword evidence="3" id="KW-1185">Reference proteome</keyword>
<proteinExistence type="predicted"/>
<feature type="region of interest" description="Disordered" evidence="1">
    <location>
        <begin position="1"/>
        <end position="57"/>
    </location>
</feature>
<accession>A0A098VN74</accession>
<evidence type="ECO:0000256" key="1">
    <source>
        <dbReference type="SAM" id="MobiDB-lite"/>
    </source>
</evidence>
<dbReference type="Proteomes" id="UP000029725">
    <property type="component" value="Unassembled WGS sequence"/>
</dbReference>
<evidence type="ECO:0000313" key="2">
    <source>
        <dbReference type="EMBL" id="KGG50503.1"/>
    </source>
</evidence>
<feature type="region of interest" description="Disordered" evidence="1">
    <location>
        <begin position="116"/>
        <end position="169"/>
    </location>
</feature>
<protein>
    <submittedName>
        <fullName evidence="2">Uncharacterized protein</fullName>
    </submittedName>
</protein>